<feature type="transmembrane region" description="Helical" evidence="1">
    <location>
        <begin position="6"/>
        <end position="24"/>
    </location>
</feature>
<proteinExistence type="predicted"/>
<evidence type="ECO:0000313" key="2">
    <source>
        <dbReference type="EMBL" id="VYU43113.1"/>
    </source>
</evidence>
<evidence type="ECO:0000256" key="1">
    <source>
        <dbReference type="SAM" id="Phobius"/>
    </source>
</evidence>
<gene>
    <name evidence="2" type="ORF">RGLFYP19_02248</name>
</gene>
<reference evidence="2" key="1">
    <citation type="submission" date="2019-11" db="EMBL/GenBank/DDBJ databases">
        <authorList>
            <person name="Feng L."/>
        </authorList>
    </citation>
    <scope>NUCLEOTIDE SEQUENCE</scope>
    <source>
        <strain evidence="2">RgnavusLFYP19</strain>
    </source>
</reference>
<keyword evidence="1" id="KW-0812">Transmembrane</keyword>
<name>A0A6N3EW50_MEDGN</name>
<dbReference type="AlphaFoldDB" id="A0A6N3EW50"/>
<accession>A0A6N3EW50</accession>
<dbReference type="EMBL" id="CACRUK010000039">
    <property type="protein sequence ID" value="VYU43113.1"/>
    <property type="molecule type" value="Genomic_DNA"/>
</dbReference>
<organism evidence="2">
    <name type="scientific">Mediterraneibacter gnavus</name>
    <name type="common">Ruminococcus gnavus</name>
    <dbReference type="NCBI Taxonomy" id="33038"/>
    <lineage>
        <taxon>Bacteria</taxon>
        <taxon>Bacillati</taxon>
        <taxon>Bacillota</taxon>
        <taxon>Clostridia</taxon>
        <taxon>Lachnospirales</taxon>
        <taxon>Lachnospiraceae</taxon>
        <taxon>Mediterraneibacter</taxon>
    </lineage>
</organism>
<feature type="transmembrane region" description="Helical" evidence="1">
    <location>
        <begin position="73"/>
        <end position="92"/>
    </location>
</feature>
<keyword evidence="1" id="KW-0472">Membrane</keyword>
<sequence length="120" mass="14048">MNEQTIILFFLIVSLGVTLSLYIFKAKKQMNYMGDERWEMIQLKSYRIASISTWLLIIVLLILPIFVDSQSTITIQRLTIFCLFYIGARNFLELSAIRPKSIPCYICRFPRNLKKLSGFL</sequence>
<protein>
    <submittedName>
        <fullName evidence="2">Uncharacterized protein</fullName>
    </submittedName>
</protein>
<keyword evidence="1" id="KW-1133">Transmembrane helix</keyword>
<feature type="transmembrane region" description="Helical" evidence="1">
    <location>
        <begin position="45"/>
        <end position="67"/>
    </location>
</feature>